<proteinExistence type="predicted"/>
<accession>A0A2V1H213</accession>
<keyword evidence="1" id="KW-0472">Membrane</keyword>
<dbReference type="InterPro" id="IPR036249">
    <property type="entry name" value="Thioredoxin-like_sf"/>
</dbReference>
<dbReference type="Proteomes" id="UP000244906">
    <property type="component" value="Unassembled WGS sequence"/>
</dbReference>
<dbReference type="GO" id="GO:0016491">
    <property type="term" value="F:oxidoreductase activity"/>
    <property type="evidence" value="ECO:0007669"/>
    <property type="project" value="InterPro"/>
</dbReference>
<sequence length="283" mass="31211">MKHLKTLFIPLYISLAFTGLLLAGWKIADTSSSLFAAMALAAIAALPIGFFLSLYLTPRARTDSQLKPLQTASVLLTIPVAIYPDWTIAFAAAAINISGYLYIYWYSQLMRPRPDVISVGETLPWFELTDADGNKVTSLQLANKPSLMIFYRGNWCPLCMAQIKEVAKAYQQLESMGIRVAMISSQPANHTKVLSEKFKVDFDWLIDNNNQAAQTLGLVDEGGTPAVFLLQGHRADTAMPTVVMTDATGKVIFADLTDNYRVRPEPETFIAIFQQHLDAGKAA</sequence>
<evidence type="ECO:0000313" key="3">
    <source>
        <dbReference type="EMBL" id="PVZ70482.1"/>
    </source>
</evidence>
<feature type="transmembrane region" description="Helical" evidence="1">
    <location>
        <begin position="34"/>
        <end position="54"/>
    </location>
</feature>
<dbReference type="PROSITE" id="PS51352">
    <property type="entry name" value="THIOREDOXIN_2"/>
    <property type="match status" value="1"/>
</dbReference>
<evidence type="ECO:0000256" key="1">
    <source>
        <dbReference type="SAM" id="Phobius"/>
    </source>
</evidence>
<dbReference type="SUPFAM" id="SSF52833">
    <property type="entry name" value="Thioredoxin-like"/>
    <property type="match status" value="1"/>
</dbReference>
<feature type="domain" description="Thioredoxin" evidence="2">
    <location>
        <begin position="117"/>
        <end position="278"/>
    </location>
</feature>
<dbReference type="PANTHER" id="PTHR42852:SF13">
    <property type="entry name" value="PROTEIN DIPZ"/>
    <property type="match status" value="1"/>
</dbReference>
<keyword evidence="4" id="KW-1185">Reference proteome</keyword>
<dbReference type="InterPro" id="IPR050553">
    <property type="entry name" value="Thioredoxin_ResA/DsbE_sf"/>
</dbReference>
<dbReference type="EMBL" id="QDDL01000002">
    <property type="protein sequence ID" value="PVZ70482.1"/>
    <property type="molecule type" value="Genomic_DNA"/>
</dbReference>
<dbReference type="Gene3D" id="3.40.30.10">
    <property type="entry name" value="Glutaredoxin"/>
    <property type="match status" value="1"/>
</dbReference>
<dbReference type="Pfam" id="PF00578">
    <property type="entry name" value="AhpC-TSA"/>
    <property type="match status" value="1"/>
</dbReference>
<dbReference type="InterPro" id="IPR013766">
    <property type="entry name" value="Thioredoxin_domain"/>
</dbReference>
<feature type="transmembrane region" description="Helical" evidence="1">
    <location>
        <begin position="88"/>
        <end position="105"/>
    </location>
</feature>
<dbReference type="RefSeq" id="WP_116686555.1">
    <property type="nucleotide sequence ID" value="NZ_CAWNYD010000002.1"/>
</dbReference>
<dbReference type="GO" id="GO:0016209">
    <property type="term" value="F:antioxidant activity"/>
    <property type="evidence" value="ECO:0007669"/>
    <property type="project" value="InterPro"/>
</dbReference>
<dbReference type="AlphaFoldDB" id="A0A2V1H213"/>
<keyword evidence="1" id="KW-1133">Transmembrane helix</keyword>
<feature type="transmembrane region" description="Helical" evidence="1">
    <location>
        <begin position="7"/>
        <end position="28"/>
    </location>
</feature>
<evidence type="ECO:0000313" key="4">
    <source>
        <dbReference type="Proteomes" id="UP000244906"/>
    </source>
</evidence>
<organism evidence="3 4">
    <name type="scientific">Pelagibaculum spongiae</name>
    <dbReference type="NCBI Taxonomy" id="2080658"/>
    <lineage>
        <taxon>Bacteria</taxon>
        <taxon>Pseudomonadati</taxon>
        <taxon>Pseudomonadota</taxon>
        <taxon>Gammaproteobacteria</taxon>
        <taxon>Oceanospirillales</taxon>
        <taxon>Pelagibaculum</taxon>
    </lineage>
</organism>
<gene>
    <name evidence="3" type="ORF">DC094_07825</name>
</gene>
<name>A0A2V1H213_9GAMM</name>
<dbReference type="PANTHER" id="PTHR42852">
    <property type="entry name" value="THIOL:DISULFIDE INTERCHANGE PROTEIN DSBE"/>
    <property type="match status" value="1"/>
</dbReference>
<protein>
    <recommendedName>
        <fullName evidence="2">Thioredoxin domain-containing protein</fullName>
    </recommendedName>
</protein>
<comment type="caution">
    <text evidence="3">The sequence shown here is derived from an EMBL/GenBank/DDBJ whole genome shotgun (WGS) entry which is preliminary data.</text>
</comment>
<evidence type="ECO:0000259" key="2">
    <source>
        <dbReference type="PROSITE" id="PS51352"/>
    </source>
</evidence>
<reference evidence="3 4" key="1">
    <citation type="submission" date="2018-04" db="EMBL/GenBank/DDBJ databases">
        <title>Thalassorhabdus spongiae gen. nov., sp. nov., isolated from a marine sponge in South-West Iceland.</title>
        <authorList>
            <person name="Knobloch S."/>
            <person name="Daussin A."/>
            <person name="Johannsson R."/>
            <person name="Marteinsson V.T."/>
        </authorList>
    </citation>
    <scope>NUCLEOTIDE SEQUENCE [LARGE SCALE GENOMIC DNA]</scope>
    <source>
        <strain evidence="3 4">Hp12</strain>
    </source>
</reference>
<keyword evidence="1" id="KW-0812">Transmembrane</keyword>
<dbReference type="InterPro" id="IPR000866">
    <property type="entry name" value="AhpC/TSA"/>
</dbReference>
<dbReference type="OrthoDB" id="9809746at2"/>